<accession>A0A2T1BWL5</accession>
<name>A0A2T1BWL5_9CYAN</name>
<keyword evidence="2" id="KW-1185">Reference proteome</keyword>
<dbReference type="AlphaFoldDB" id="A0A2T1BWL5"/>
<organism evidence="1 2">
    <name type="scientific">Merismopedia glauca CCAP 1448/3</name>
    <dbReference type="NCBI Taxonomy" id="1296344"/>
    <lineage>
        <taxon>Bacteria</taxon>
        <taxon>Bacillati</taxon>
        <taxon>Cyanobacteriota</taxon>
        <taxon>Cyanophyceae</taxon>
        <taxon>Synechococcales</taxon>
        <taxon>Merismopediaceae</taxon>
        <taxon>Merismopedia</taxon>
    </lineage>
</organism>
<evidence type="ECO:0000313" key="1">
    <source>
        <dbReference type="EMBL" id="PSB00405.1"/>
    </source>
</evidence>
<comment type="caution">
    <text evidence="1">The sequence shown here is derived from an EMBL/GenBank/DDBJ whole genome shotgun (WGS) entry which is preliminary data.</text>
</comment>
<dbReference type="RefSeq" id="WP_106292046.1">
    <property type="nucleotide sequence ID" value="NZ_CAWNTC010000051.1"/>
</dbReference>
<evidence type="ECO:0000313" key="2">
    <source>
        <dbReference type="Proteomes" id="UP000238762"/>
    </source>
</evidence>
<sequence length="155" mass="17280">MGQYHLIVNLDKKEYLNPSYFGDGLKLWEFAGSKTTIGLTALLTANNEGAGGDFNVPTSNHLIGSWAGDKIAIIGDYQQAERLDGITYQLVEATFDNISTDLMQILYQDRFFSEINANLMNLHEQKQQKLLGIIKCVKIILKSLILKLLPNSTVS</sequence>
<dbReference type="EMBL" id="PVWJ01000225">
    <property type="protein sequence ID" value="PSB00405.1"/>
    <property type="molecule type" value="Genomic_DNA"/>
</dbReference>
<protein>
    <submittedName>
        <fullName evidence="1">Uncharacterized protein</fullName>
    </submittedName>
</protein>
<reference evidence="1 2" key="1">
    <citation type="submission" date="2018-02" db="EMBL/GenBank/DDBJ databases">
        <authorList>
            <person name="Cohen D.B."/>
            <person name="Kent A.D."/>
        </authorList>
    </citation>
    <scope>NUCLEOTIDE SEQUENCE [LARGE SCALE GENOMIC DNA]</scope>
    <source>
        <strain evidence="1 2">CCAP 1448/3</strain>
    </source>
</reference>
<gene>
    <name evidence="1" type="ORF">C7B64_23715</name>
</gene>
<dbReference type="OrthoDB" id="276925at2"/>
<reference evidence="1 2" key="2">
    <citation type="submission" date="2018-03" db="EMBL/GenBank/DDBJ databases">
        <title>The ancient ancestry and fast evolution of plastids.</title>
        <authorList>
            <person name="Moore K.R."/>
            <person name="Magnabosco C."/>
            <person name="Momper L."/>
            <person name="Gold D.A."/>
            <person name="Bosak T."/>
            <person name="Fournier G.P."/>
        </authorList>
    </citation>
    <scope>NUCLEOTIDE SEQUENCE [LARGE SCALE GENOMIC DNA]</scope>
    <source>
        <strain evidence="1 2">CCAP 1448/3</strain>
    </source>
</reference>
<dbReference type="Proteomes" id="UP000238762">
    <property type="component" value="Unassembled WGS sequence"/>
</dbReference>
<proteinExistence type="predicted"/>